<organism evidence="1 2">
    <name type="scientific">Trifolium pratense</name>
    <name type="common">Red clover</name>
    <dbReference type="NCBI Taxonomy" id="57577"/>
    <lineage>
        <taxon>Eukaryota</taxon>
        <taxon>Viridiplantae</taxon>
        <taxon>Streptophyta</taxon>
        <taxon>Embryophyta</taxon>
        <taxon>Tracheophyta</taxon>
        <taxon>Spermatophyta</taxon>
        <taxon>Magnoliopsida</taxon>
        <taxon>eudicotyledons</taxon>
        <taxon>Gunneridae</taxon>
        <taxon>Pentapetalae</taxon>
        <taxon>rosids</taxon>
        <taxon>fabids</taxon>
        <taxon>Fabales</taxon>
        <taxon>Fabaceae</taxon>
        <taxon>Papilionoideae</taxon>
        <taxon>50 kb inversion clade</taxon>
        <taxon>NPAAA clade</taxon>
        <taxon>Hologalegina</taxon>
        <taxon>IRL clade</taxon>
        <taxon>Trifolieae</taxon>
        <taxon>Trifolium</taxon>
    </lineage>
</organism>
<sequence length="98" mass="11020">MGNINSMREQAELLGSFKDDITMSIPAMMEVNDSQNKKGRQGLSTKKTVRSIQDAKDDILDLNKTAEVLETAIPILIGIKFDAFVRLHQDLQWTIVTQ</sequence>
<keyword evidence="2" id="KW-1185">Reference proteome</keyword>
<gene>
    <name evidence="1" type="ORF">MILVUS5_LOCUS32531</name>
</gene>
<name>A0ACB0LHJ2_TRIPR</name>
<dbReference type="EMBL" id="CASHSV030000513">
    <property type="protein sequence ID" value="CAJ2668065.1"/>
    <property type="molecule type" value="Genomic_DNA"/>
</dbReference>
<protein>
    <submittedName>
        <fullName evidence="1">Uncharacterized protein</fullName>
    </submittedName>
</protein>
<evidence type="ECO:0000313" key="2">
    <source>
        <dbReference type="Proteomes" id="UP001177021"/>
    </source>
</evidence>
<evidence type="ECO:0000313" key="1">
    <source>
        <dbReference type="EMBL" id="CAJ2668065.1"/>
    </source>
</evidence>
<reference evidence="1" key="1">
    <citation type="submission" date="2023-10" db="EMBL/GenBank/DDBJ databases">
        <authorList>
            <person name="Rodriguez Cubillos JULIANA M."/>
            <person name="De Vega J."/>
        </authorList>
    </citation>
    <scope>NUCLEOTIDE SEQUENCE</scope>
</reference>
<accession>A0ACB0LHJ2</accession>
<dbReference type="Proteomes" id="UP001177021">
    <property type="component" value="Unassembled WGS sequence"/>
</dbReference>
<proteinExistence type="predicted"/>
<comment type="caution">
    <text evidence="1">The sequence shown here is derived from an EMBL/GenBank/DDBJ whole genome shotgun (WGS) entry which is preliminary data.</text>
</comment>